<evidence type="ECO:0000256" key="1">
    <source>
        <dbReference type="ARBA" id="ARBA00000085"/>
    </source>
</evidence>
<keyword evidence="10" id="KW-0902">Two-component regulatory system</keyword>
<evidence type="ECO:0000256" key="12">
    <source>
        <dbReference type="PROSITE-ProRule" id="PRU00169"/>
    </source>
</evidence>
<evidence type="ECO:0000256" key="5">
    <source>
        <dbReference type="ARBA" id="ARBA00022553"/>
    </source>
</evidence>
<evidence type="ECO:0000256" key="6">
    <source>
        <dbReference type="ARBA" id="ARBA00022679"/>
    </source>
</evidence>
<dbReference type="SMART" id="SM00448">
    <property type="entry name" value="REC"/>
    <property type="match status" value="1"/>
</dbReference>
<evidence type="ECO:0000256" key="13">
    <source>
        <dbReference type="SAM" id="Phobius"/>
    </source>
</evidence>
<evidence type="ECO:0000259" key="14">
    <source>
        <dbReference type="PROSITE" id="PS50109"/>
    </source>
</evidence>
<dbReference type="Pfam" id="PF06580">
    <property type="entry name" value="His_kinase"/>
    <property type="match status" value="1"/>
</dbReference>
<keyword evidence="8" id="KW-0418">Kinase</keyword>
<dbReference type="Gene3D" id="1.10.287.130">
    <property type="match status" value="1"/>
</dbReference>
<keyword evidence="9" id="KW-0067">ATP-binding</keyword>
<evidence type="ECO:0000256" key="8">
    <source>
        <dbReference type="ARBA" id="ARBA00022777"/>
    </source>
</evidence>
<dbReference type="GO" id="GO:0000155">
    <property type="term" value="F:phosphorelay sensor kinase activity"/>
    <property type="evidence" value="ECO:0007669"/>
    <property type="project" value="InterPro"/>
</dbReference>
<gene>
    <name evidence="16" type="ORF">IDH45_15240</name>
</gene>
<evidence type="ECO:0000313" key="17">
    <source>
        <dbReference type="Proteomes" id="UP000639396"/>
    </source>
</evidence>
<comment type="caution">
    <text evidence="16">The sequence shown here is derived from an EMBL/GenBank/DDBJ whole genome shotgun (WGS) entry which is preliminary data.</text>
</comment>
<dbReference type="CDD" id="cd00082">
    <property type="entry name" value="HisKA"/>
    <property type="match status" value="1"/>
</dbReference>
<dbReference type="Pfam" id="PF02518">
    <property type="entry name" value="HATPase_c"/>
    <property type="match status" value="2"/>
</dbReference>
<feature type="transmembrane region" description="Helical" evidence="13">
    <location>
        <begin position="266"/>
        <end position="286"/>
    </location>
</feature>
<dbReference type="Gene3D" id="3.30.565.10">
    <property type="entry name" value="Histidine kinase-like ATPase, C-terminal domain"/>
    <property type="match status" value="2"/>
</dbReference>
<evidence type="ECO:0000259" key="15">
    <source>
        <dbReference type="PROSITE" id="PS50110"/>
    </source>
</evidence>
<dbReference type="GO" id="GO:0005524">
    <property type="term" value="F:ATP binding"/>
    <property type="evidence" value="ECO:0007669"/>
    <property type="project" value="UniProtKB-KW"/>
</dbReference>
<dbReference type="SMART" id="SM00387">
    <property type="entry name" value="HATPase_c"/>
    <property type="match status" value="2"/>
</dbReference>
<dbReference type="Proteomes" id="UP000639396">
    <property type="component" value="Unassembled WGS sequence"/>
</dbReference>
<dbReference type="EC" id="2.7.13.3" evidence="3"/>
<dbReference type="Pfam" id="PF00072">
    <property type="entry name" value="Response_reg"/>
    <property type="match status" value="1"/>
</dbReference>
<evidence type="ECO:0000256" key="10">
    <source>
        <dbReference type="ARBA" id="ARBA00023012"/>
    </source>
</evidence>
<dbReference type="InterPro" id="IPR010559">
    <property type="entry name" value="Sig_transdc_His_kin_internal"/>
</dbReference>
<feature type="transmembrane region" description="Helical" evidence="13">
    <location>
        <begin position="322"/>
        <end position="342"/>
    </location>
</feature>
<dbReference type="InterPro" id="IPR036097">
    <property type="entry name" value="HisK_dim/P_sf"/>
</dbReference>
<feature type="transmembrane region" description="Helical" evidence="13">
    <location>
        <begin position="201"/>
        <end position="218"/>
    </location>
</feature>
<proteinExistence type="predicted"/>
<dbReference type="InterPro" id="IPR011006">
    <property type="entry name" value="CheY-like_superfamily"/>
</dbReference>
<keyword evidence="17" id="KW-1185">Reference proteome</keyword>
<keyword evidence="11 13" id="KW-0472">Membrane</keyword>
<dbReference type="InterPro" id="IPR036890">
    <property type="entry name" value="HATPase_C_sf"/>
</dbReference>
<evidence type="ECO:0000256" key="4">
    <source>
        <dbReference type="ARBA" id="ARBA00022475"/>
    </source>
</evidence>
<dbReference type="PROSITE" id="PS50109">
    <property type="entry name" value="HIS_KIN"/>
    <property type="match status" value="2"/>
</dbReference>
<dbReference type="Pfam" id="PF07695">
    <property type="entry name" value="7TMR-DISM_7TM"/>
    <property type="match status" value="1"/>
</dbReference>
<dbReference type="PRINTS" id="PR00344">
    <property type="entry name" value="BCTRLSENSOR"/>
</dbReference>
<evidence type="ECO:0000256" key="3">
    <source>
        <dbReference type="ARBA" id="ARBA00012438"/>
    </source>
</evidence>
<dbReference type="SUPFAM" id="SSF52172">
    <property type="entry name" value="CheY-like"/>
    <property type="match status" value="1"/>
</dbReference>
<dbReference type="FunFam" id="3.30.565.10:FF:000023">
    <property type="entry name" value="PAS domain-containing sensor histidine kinase"/>
    <property type="match status" value="1"/>
</dbReference>
<dbReference type="SUPFAM" id="SSF47384">
    <property type="entry name" value="Homodimeric domain of signal transducing histidine kinase"/>
    <property type="match status" value="1"/>
</dbReference>
<feature type="modified residue" description="4-aspartylphosphate" evidence="12">
    <location>
        <position position="719"/>
    </location>
</feature>
<dbReference type="Pfam" id="PF00512">
    <property type="entry name" value="HisKA"/>
    <property type="match status" value="1"/>
</dbReference>
<dbReference type="PANTHER" id="PTHR43047">
    <property type="entry name" value="TWO-COMPONENT HISTIDINE PROTEIN KINASE"/>
    <property type="match status" value="1"/>
</dbReference>
<dbReference type="SUPFAM" id="SSF49785">
    <property type="entry name" value="Galactose-binding domain-like"/>
    <property type="match status" value="1"/>
</dbReference>
<organism evidence="16 17">
    <name type="scientific">Paenibacillus oceani</name>
    <dbReference type="NCBI Taxonomy" id="2772510"/>
    <lineage>
        <taxon>Bacteria</taxon>
        <taxon>Bacillati</taxon>
        <taxon>Bacillota</taxon>
        <taxon>Bacilli</taxon>
        <taxon>Bacillales</taxon>
        <taxon>Paenibacillaceae</taxon>
        <taxon>Paenibacillus</taxon>
    </lineage>
</organism>
<dbReference type="SUPFAM" id="SSF55874">
    <property type="entry name" value="ATPase domain of HSP90 chaperone/DNA topoisomerase II/histidine kinase"/>
    <property type="match status" value="2"/>
</dbReference>
<dbReference type="InterPro" id="IPR004358">
    <property type="entry name" value="Sig_transdc_His_kin-like_C"/>
</dbReference>
<keyword evidence="13" id="KW-1133">Transmembrane helix</keyword>
<keyword evidence="7" id="KW-0547">Nucleotide-binding</keyword>
<dbReference type="InterPro" id="IPR008979">
    <property type="entry name" value="Galactose-bd-like_sf"/>
</dbReference>
<keyword evidence="13" id="KW-0812">Transmembrane</keyword>
<dbReference type="Gene3D" id="3.40.50.2300">
    <property type="match status" value="1"/>
</dbReference>
<keyword evidence="5 12" id="KW-0597">Phosphoprotein</keyword>
<feature type="domain" description="Histidine kinase" evidence="14">
    <location>
        <begin position="896"/>
        <end position="995"/>
    </location>
</feature>
<dbReference type="InterPro" id="IPR011623">
    <property type="entry name" value="7TMR_DISM_rcpt_extracell_dom1"/>
</dbReference>
<dbReference type="RefSeq" id="WP_190928978.1">
    <property type="nucleotide sequence ID" value="NZ_JACXJA010000019.1"/>
</dbReference>
<dbReference type="PANTHER" id="PTHR43047:SF72">
    <property type="entry name" value="OSMOSENSING HISTIDINE PROTEIN KINASE SLN1"/>
    <property type="match status" value="1"/>
</dbReference>
<dbReference type="InterPro" id="IPR001789">
    <property type="entry name" value="Sig_transdc_resp-reg_receiver"/>
</dbReference>
<dbReference type="GO" id="GO:0005886">
    <property type="term" value="C:plasma membrane"/>
    <property type="evidence" value="ECO:0007669"/>
    <property type="project" value="UniProtKB-SubCell"/>
</dbReference>
<accession>A0A927CBR3</accession>
<keyword evidence="6" id="KW-0808">Transferase</keyword>
<evidence type="ECO:0000313" key="16">
    <source>
        <dbReference type="EMBL" id="MBD2863346.1"/>
    </source>
</evidence>
<sequence length="996" mass="111102">MLDLTDWDEDRDGTVKLSGDWAFYWNRLLYDRDVADGGSSAKPDGYFAVPNVWNNYKINEKSLPGYGYATYRLQVKLREAPKEMALNIPTLSTAYRVMIDGETVAVGGQVAETSLWAEADYAPQTVVFQPSAAEFDIIVQISNFLYARGGMWYELELGTDRQIAILNRGEYGMDMIVLGSAFMIGIYHFVIYLFRRTNRSALYFSICCLFVVLRMLVVDELYITFPFPDIPVRLLISLEYLTYYGGVLLTALFIRELYPLEFRWRYVNAVIGIAGAFLLGAFVFPAEVYTQWIVFFHYFAFLCCLYFISGIVLAVGRKREGALLQLVGVLLFILTMIHDILYNANLIQWIDNQMVPFGMFLLIFIEAAELARRFSNAYRTIETMSAKLVSVDKLKDEFLANTSHELKTPIHGVMNLSQSVLDKASDRLTLAEAENLKTVVSVSRRLSHLINDILDWSKLKNKEIALRRKAVGLQPLVSVVLDMFRHLAGGKPVVFVDQLPKDLPDADADEDRLTQILYNLIGNAVKFTSEGEIGVSAREQDGWIEISVRDTGIGIPQNMRGIIFESFEQTGKAIAAEYGGTGLGLSITKRLVELHGGKLGVESVEGIGSVFTFTVPAMAGTRPRLNSPLPPLAGDRLRAMSELSVSSDMAAEPANSKRDSIPLERESEYTILVADDDPVNRQVLISLLSDGNCSVVAASDGIEAIDALQRRRFDLAVIDLMMPGKSGYEVCRSIRERFSLSELPVLLLTARNQSEDILTAFQAGVNDFVSKPVESGELKARIRTLLELKTSAAEMVHSEMAFLQAQIKPHFLFNALTTIMSVSYTDVDKAQELLGSLSEYLRNSFDFHNREKLVPLRKELQLIESYLKIEHARFGNRLETVLNMEADTGTLVPPLVIQPIVENAVRHGAMGQARGGTVKVSIKSCPDHIEVIVTDDGPGMPQEKLAMLKEQRIDLGGVGLLNIERRLLNMYGQGLEIASRAGQGTSVTLRIPERSN</sequence>
<feature type="domain" description="Response regulatory" evidence="15">
    <location>
        <begin position="670"/>
        <end position="786"/>
    </location>
</feature>
<dbReference type="InterPro" id="IPR003661">
    <property type="entry name" value="HisK_dim/P_dom"/>
</dbReference>
<dbReference type="CDD" id="cd16922">
    <property type="entry name" value="HATPase_EvgS-ArcB-TorS-like"/>
    <property type="match status" value="1"/>
</dbReference>
<dbReference type="AlphaFoldDB" id="A0A927CBR3"/>
<comment type="catalytic activity">
    <reaction evidence="1">
        <text>ATP + protein L-histidine = ADP + protein N-phospho-L-histidine.</text>
        <dbReference type="EC" id="2.7.13.3"/>
    </reaction>
</comment>
<comment type="subcellular location">
    <subcellularLocation>
        <location evidence="2">Cell membrane</location>
    </subcellularLocation>
</comment>
<reference evidence="16" key="1">
    <citation type="submission" date="2020-09" db="EMBL/GenBank/DDBJ databases">
        <title>A novel bacterium of genus Paenibacillus, isolated from South China Sea.</title>
        <authorList>
            <person name="Huang H."/>
            <person name="Mo K."/>
            <person name="Hu Y."/>
        </authorList>
    </citation>
    <scope>NUCLEOTIDE SEQUENCE</scope>
    <source>
        <strain evidence="16">IB182363</strain>
    </source>
</reference>
<evidence type="ECO:0000256" key="2">
    <source>
        <dbReference type="ARBA" id="ARBA00004236"/>
    </source>
</evidence>
<feature type="transmembrane region" description="Helical" evidence="13">
    <location>
        <begin position="175"/>
        <end position="194"/>
    </location>
</feature>
<dbReference type="GO" id="GO:0009927">
    <property type="term" value="F:histidine phosphotransfer kinase activity"/>
    <property type="evidence" value="ECO:0007669"/>
    <property type="project" value="TreeGrafter"/>
</dbReference>
<feature type="domain" description="Histidine kinase" evidence="14">
    <location>
        <begin position="401"/>
        <end position="619"/>
    </location>
</feature>
<feature type="transmembrane region" description="Helical" evidence="13">
    <location>
        <begin position="230"/>
        <end position="254"/>
    </location>
</feature>
<keyword evidence="4" id="KW-1003">Cell membrane</keyword>
<evidence type="ECO:0000256" key="7">
    <source>
        <dbReference type="ARBA" id="ARBA00022741"/>
    </source>
</evidence>
<dbReference type="PROSITE" id="PS50110">
    <property type="entry name" value="RESPONSE_REGULATORY"/>
    <property type="match status" value="1"/>
</dbReference>
<evidence type="ECO:0000256" key="11">
    <source>
        <dbReference type="ARBA" id="ARBA00023136"/>
    </source>
</evidence>
<feature type="transmembrane region" description="Helical" evidence="13">
    <location>
        <begin position="292"/>
        <end position="315"/>
    </location>
</feature>
<dbReference type="SMART" id="SM00388">
    <property type="entry name" value="HisKA"/>
    <property type="match status" value="1"/>
</dbReference>
<protein>
    <recommendedName>
        <fullName evidence="3">histidine kinase</fullName>
        <ecNumber evidence="3">2.7.13.3</ecNumber>
    </recommendedName>
</protein>
<dbReference type="InterPro" id="IPR005467">
    <property type="entry name" value="His_kinase_dom"/>
</dbReference>
<evidence type="ECO:0000256" key="9">
    <source>
        <dbReference type="ARBA" id="ARBA00022840"/>
    </source>
</evidence>
<name>A0A927CBR3_9BACL</name>
<dbReference type="InterPro" id="IPR003594">
    <property type="entry name" value="HATPase_dom"/>
</dbReference>
<dbReference type="EMBL" id="JACXJA010000019">
    <property type="protein sequence ID" value="MBD2863346.1"/>
    <property type="molecule type" value="Genomic_DNA"/>
</dbReference>